<evidence type="ECO:0000313" key="2">
    <source>
        <dbReference type="EMBL" id="RAL48703.1"/>
    </source>
</evidence>
<organism evidence="2 3">
    <name type="scientific">Cuscuta australis</name>
    <dbReference type="NCBI Taxonomy" id="267555"/>
    <lineage>
        <taxon>Eukaryota</taxon>
        <taxon>Viridiplantae</taxon>
        <taxon>Streptophyta</taxon>
        <taxon>Embryophyta</taxon>
        <taxon>Tracheophyta</taxon>
        <taxon>Spermatophyta</taxon>
        <taxon>Magnoliopsida</taxon>
        <taxon>eudicotyledons</taxon>
        <taxon>Gunneridae</taxon>
        <taxon>Pentapetalae</taxon>
        <taxon>asterids</taxon>
        <taxon>lamiids</taxon>
        <taxon>Solanales</taxon>
        <taxon>Convolvulaceae</taxon>
        <taxon>Cuscuteae</taxon>
        <taxon>Cuscuta</taxon>
        <taxon>Cuscuta subgen. Grammica</taxon>
        <taxon>Cuscuta sect. Cleistogrammica</taxon>
    </lineage>
</organism>
<name>A0A328DX72_9ASTE</name>
<dbReference type="Gene3D" id="3.80.10.10">
    <property type="entry name" value="Ribonuclease Inhibitor"/>
    <property type="match status" value="2"/>
</dbReference>
<reference evidence="2 3" key="1">
    <citation type="submission" date="2018-06" db="EMBL/GenBank/DDBJ databases">
        <title>The Genome of Cuscuta australis (Dodder) Provides Insight into the Evolution of Plant Parasitism.</title>
        <authorList>
            <person name="Liu H."/>
        </authorList>
    </citation>
    <scope>NUCLEOTIDE SEQUENCE [LARGE SCALE GENOMIC DNA]</scope>
    <source>
        <strain evidence="3">cv. Yunnan</strain>
        <tissue evidence="2">Vines</tissue>
    </source>
</reference>
<dbReference type="InterPro" id="IPR032675">
    <property type="entry name" value="LRR_dom_sf"/>
</dbReference>
<evidence type="ECO:0000259" key="1">
    <source>
        <dbReference type="Pfam" id="PF25372"/>
    </source>
</evidence>
<protein>
    <recommendedName>
        <fullName evidence="1">F-box/LRR-repeat protein 15-like leucin rich repeat domain-containing protein</fullName>
    </recommendedName>
</protein>
<dbReference type="PANTHER" id="PTHR13318">
    <property type="entry name" value="PARTNER OF PAIRED, ISOFORM B-RELATED"/>
    <property type="match status" value="1"/>
</dbReference>
<dbReference type="EMBL" id="NQVE01000097">
    <property type="protein sequence ID" value="RAL48703.1"/>
    <property type="molecule type" value="Genomic_DNA"/>
</dbReference>
<keyword evidence="3" id="KW-1185">Reference proteome</keyword>
<accession>A0A328DX72</accession>
<dbReference type="InterPro" id="IPR001611">
    <property type="entry name" value="Leu-rich_rpt"/>
</dbReference>
<dbReference type="GO" id="GO:0031146">
    <property type="term" value="P:SCF-dependent proteasomal ubiquitin-dependent protein catabolic process"/>
    <property type="evidence" value="ECO:0007669"/>
    <property type="project" value="TreeGrafter"/>
</dbReference>
<dbReference type="SUPFAM" id="SSF52047">
    <property type="entry name" value="RNI-like"/>
    <property type="match status" value="1"/>
</dbReference>
<sequence length="372" mass="41944">MFELGEAERGAKDFRDRAMERREKASITEDEVWNRETAPKVMKIVSTRLPQRDLTSLLLLNPWVRSALMTHPSLWMALDFHEMNNAGSRLVAALHLVRYQNVRHINLEFAQDVEDKNLQDVKSQCGDSLQNLATLNLNGCQKISDTGIEAITSICPKLKGFSIYWNVRVTDAGIMHLVRNCKLVVDLNLSGCKNITDQALLLIADNYQEIDSLNITRCIKLTHSGLQRMLLKCSFLQRLNLYALSTFTDEAYKKISLLPHLKFLDLCGAQNLTDDGLSCIANCRRLLSLNLTWCVRVTDLGIKAIARGCMSLEFLSLFGIVGVTDKSLEALSSFCSSTLTTLDVNGCIGIKNRRRNQLLEMFPNLKCFKVHS</sequence>
<dbReference type="InterPro" id="IPR057207">
    <property type="entry name" value="FBXL15_LRR"/>
</dbReference>
<proteinExistence type="predicted"/>
<comment type="caution">
    <text evidence="2">The sequence shown here is derived from an EMBL/GenBank/DDBJ whole genome shotgun (WGS) entry which is preliminary data.</text>
</comment>
<dbReference type="InterPro" id="IPR006553">
    <property type="entry name" value="Leu-rich_rpt_Cys-con_subtyp"/>
</dbReference>
<dbReference type="SMART" id="SM00367">
    <property type="entry name" value="LRR_CC"/>
    <property type="match status" value="7"/>
</dbReference>
<dbReference type="AlphaFoldDB" id="A0A328DX72"/>
<dbReference type="PANTHER" id="PTHR13318:SF95">
    <property type="entry name" value="F-BOX PROTEIN YLR352W"/>
    <property type="match status" value="1"/>
</dbReference>
<dbReference type="Pfam" id="PF13516">
    <property type="entry name" value="LRR_6"/>
    <property type="match status" value="1"/>
</dbReference>
<feature type="domain" description="F-box/LRR-repeat protein 15-like leucin rich repeat" evidence="1">
    <location>
        <begin position="168"/>
        <end position="350"/>
    </location>
</feature>
<gene>
    <name evidence="2" type="ORF">DM860_001023</name>
</gene>
<evidence type="ECO:0000313" key="3">
    <source>
        <dbReference type="Proteomes" id="UP000249390"/>
    </source>
</evidence>
<dbReference type="GO" id="GO:0019005">
    <property type="term" value="C:SCF ubiquitin ligase complex"/>
    <property type="evidence" value="ECO:0007669"/>
    <property type="project" value="TreeGrafter"/>
</dbReference>
<dbReference type="Pfam" id="PF25372">
    <property type="entry name" value="DUF7885"/>
    <property type="match status" value="1"/>
</dbReference>
<dbReference type="FunFam" id="3.80.10.10:FF:000535">
    <property type="entry name" value="Leucine Rich Repeat family protein"/>
    <property type="match status" value="1"/>
</dbReference>
<dbReference type="Proteomes" id="UP000249390">
    <property type="component" value="Unassembled WGS sequence"/>
</dbReference>